<sequence length="152" mass="17035">MQEDGPRTMKEEEEREDIGGKQPGWKEDQKGEMETVRSSEEERSRGPQGGNLLLGGGVNGGPARKEDIAKEPRHVPGGVWLDKVCDALSTTPERRERHAHVVDIPDVLVFEEALSVLAAFFQQRQYAVLKRWQCCQSFGKFFPTASVRGVEL</sequence>
<comment type="caution">
    <text evidence="2">The sequence shown here is derived from an EMBL/GenBank/DDBJ whole genome shotgun (WGS) entry which is preliminary data.</text>
</comment>
<evidence type="ECO:0000313" key="2">
    <source>
        <dbReference type="EMBL" id="KAJ1125451.1"/>
    </source>
</evidence>
<protein>
    <submittedName>
        <fullName evidence="2">Uncharacterized protein</fullName>
    </submittedName>
</protein>
<accession>A0AAV7PAU8</accession>
<proteinExistence type="predicted"/>
<feature type="compositionally biased region" description="Basic and acidic residues" evidence="1">
    <location>
        <begin position="24"/>
        <end position="45"/>
    </location>
</feature>
<feature type="compositionally biased region" description="Gly residues" evidence="1">
    <location>
        <begin position="47"/>
        <end position="60"/>
    </location>
</feature>
<dbReference type="EMBL" id="JANPWB010000011">
    <property type="protein sequence ID" value="KAJ1125451.1"/>
    <property type="molecule type" value="Genomic_DNA"/>
</dbReference>
<reference evidence="2" key="1">
    <citation type="journal article" date="2022" name="bioRxiv">
        <title>Sequencing and chromosome-scale assembly of the giantPleurodeles waltlgenome.</title>
        <authorList>
            <person name="Brown T."/>
            <person name="Elewa A."/>
            <person name="Iarovenko S."/>
            <person name="Subramanian E."/>
            <person name="Araus A.J."/>
            <person name="Petzold A."/>
            <person name="Susuki M."/>
            <person name="Suzuki K.-i.T."/>
            <person name="Hayashi T."/>
            <person name="Toyoda A."/>
            <person name="Oliveira C."/>
            <person name="Osipova E."/>
            <person name="Leigh N.D."/>
            <person name="Simon A."/>
            <person name="Yun M.H."/>
        </authorList>
    </citation>
    <scope>NUCLEOTIDE SEQUENCE</scope>
    <source>
        <strain evidence="2">20211129_DDA</strain>
        <tissue evidence="2">Liver</tissue>
    </source>
</reference>
<evidence type="ECO:0000313" key="3">
    <source>
        <dbReference type="Proteomes" id="UP001066276"/>
    </source>
</evidence>
<evidence type="ECO:0000256" key="1">
    <source>
        <dbReference type="SAM" id="MobiDB-lite"/>
    </source>
</evidence>
<organism evidence="2 3">
    <name type="scientific">Pleurodeles waltl</name>
    <name type="common">Iberian ribbed newt</name>
    <dbReference type="NCBI Taxonomy" id="8319"/>
    <lineage>
        <taxon>Eukaryota</taxon>
        <taxon>Metazoa</taxon>
        <taxon>Chordata</taxon>
        <taxon>Craniata</taxon>
        <taxon>Vertebrata</taxon>
        <taxon>Euteleostomi</taxon>
        <taxon>Amphibia</taxon>
        <taxon>Batrachia</taxon>
        <taxon>Caudata</taxon>
        <taxon>Salamandroidea</taxon>
        <taxon>Salamandridae</taxon>
        <taxon>Pleurodelinae</taxon>
        <taxon>Pleurodeles</taxon>
    </lineage>
</organism>
<name>A0AAV7PAU8_PLEWA</name>
<feature type="region of interest" description="Disordered" evidence="1">
    <location>
        <begin position="1"/>
        <end position="71"/>
    </location>
</feature>
<feature type="compositionally biased region" description="Basic and acidic residues" evidence="1">
    <location>
        <begin position="1"/>
        <end position="12"/>
    </location>
</feature>
<dbReference type="AlphaFoldDB" id="A0AAV7PAU8"/>
<gene>
    <name evidence="2" type="ORF">NDU88_003883</name>
</gene>
<keyword evidence="3" id="KW-1185">Reference proteome</keyword>
<dbReference type="Proteomes" id="UP001066276">
    <property type="component" value="Chromosome 7"/>
</dbReference>